<dbReference type="Proteomes" id="UP000034201">
    <property type="component" value="Unassembled WGS sequence"/>
</dbReference>
<name>A0A0G1Z1R6_9BACT</name>
<dbReference type="GO" id="GO:0004089">
    <property type="term" value="F:carbonate dehydratase activity"/>
    <property type="evidence" value="ECO:0007669"/>
    <property type="project" value="InterPro"/>
</dbReference>
<accession>A0A0G1Z1R6</accession>
<dbReference type="Pfam" id="PF20393">
    <property type="entry name" value="Pro_CA_2"/>
    <property type="match status" value="1"/>
</dbReference>
<protein>
    <recommendedName>
        <fullName evidence="3">Carbonic anhydrase</fullName>
    </recommendedName>
</protein>
<reference evidence="1 2" key="1">
    <citation type="journal article" date="2015" name="Nature">
        <title>rRNA introns, odd ribosomes, and small enigmatic genomes across a large radiation of phyla.</title>
        <authorList>
            <person name="Brown C.T."/>
            <person name="Hug L.A."/>
            <person name="Thomas B.C."/>
            <person name="Sharon I."/>
            <person name="Castelle C.J."/>
            <person name="Singh A."/>
            <person name="Wilkins M.J."/>
            <person name="Williams K.H."/>
            <person name="Banfield J.F."/>
        </authorList>
    </citation>
    <scope>NUCLEOTIDE SEQUENCE [LARGE SCALE GENOMIC DNA]</scope>
</reference>
<dbReference type="AlphaFoldDB" id="A0A0G1Z1R6"/>
<evidence type="ECO:0008006" key="3">
    <source>
        <dbReference type="Google" id="ProtNLM"/>
    </source>
</evidence>
<sequence length="148" mass="17520">MEKNYVFYHKTDLEHYTADAFTVRCVDDRFWKAFKYFLRAENITRIDPKSPAGGAKIFSSPEKEGDRDFMLREIDISIKLHGVKRAMLFTHHDCGAYGGFKHFGENPEEEYQFHVTEHHKAREVIRDRFPDLRVETYFIDEKGVIHTS</sequence>
<evidence type="ECO:0000313" key="1">
    <source>
        <dbReference type="EMBL" id="KKW21272.1"/>
    </source>
</evidence>
<dbReference type="EMBL" id="LCQQ01000010">
    <property type="protein sequence ID" value="KKW21272.1"/>
    <property type="molecule type" value="Genomic_DNA"/>
</dbReference>
<dbReference type="SUPFAM" id="SSF53056">
    <property type="entry name" value="beta-carbonic anhydrase, cab"/>
    <property type="match status" value="1"/>
</dbReference>
<proteinExistence type="predicted"/>
<organism evidence="1 2">
    <name type="scientific">Candidatus Adlerbacteria bacterium GW2011_GWC1_50_9</name>
    <dbReference type="NCBI Taxonomy" id="1618608"/>
    <lineage>
        <taxon>Bacteria</taxon>
        <taxon>Candidatus Adleribacteriota</taxon>
    </lineage>
</organism>
<dbReference type="InterPro" id="IPR046871">
    <property type="entry name" value="Pro_CA_2"/>
</dbReference>
<comment type="caution">
    <text evidence="1">The sequence shown here is derived from an EMBL/GenBank/DDBJ whole genome shotgun (WGS) entry which is preliminary data.</text>
</comment>
<evidence type="ECO:0000313" key="2">
    <source>
        <dbReference type="Proteomes" id="UP000034201"/>
    </source>
</evidence>
<dbReference type="InterPro" id="IPR036874">
    <property type="entry name" value="Carbonic_anhydrase_sf"/>
</dbReference>
<gene>
    <name evidence="1" type="ORF">UY61_C0010G0016</name>
</gene>
<dbReference type="GO" id="GO:0008270">
    <property type="term" value="F:zinc ion binding"/>
    <property type="evidence" value="ECO:0007669"/>
    <property type="project" value="InterPro"/>
</dbReference>